<dbReference type="PANTHER" id="PTHR20881">
    <property type="entry name" value="3-METHYL-2-OXOBUTANOATE HYDROXYMETHYLTRANSFERASE"/>
    <property type="match status" value="1"/>
</dbReference>
<dbReference type="GO" id="GO:0000287">
    <property type="term" value="F:magnesium ion binding"/>
    <property type="evidence" value="ECO:0007669"/>
    <property type="project" value="TreeGrafter"/>
</dbReference>
<evidence type="ECO:0000256" key="4">
    <source>
        <dbReference type="ARBA" id="ARBA00022655"/>
    </source>
</evidence>
<evidence type="ECO:0000256" key="3">
    <source>
        <dbReference type="ARBA" id="ARBA00011424"/>
    </source>
</evidence>
<dbReference type="RefSeq" id="WP_084577583.1">
    <property type="nucleotide sequence ID" value="NZ_CP155572.1"/>
</dbReference>
<dbReference type="InterPro" id="IPR040442">
    <property type="entry name" value="Pyrv_kinase-like_dom_sf"/>
</dbReference>
<evidence type="ECO:0000256" key="8">
    <source>
        <dbReference type="PIRSR" id="PIRSR000388-1"/>
    </source>
</evidence>
<protein>
    <recommendedName>
        <fullName evidence="7">3-methyl-2-oxobutanoate hydroxymethyltransferase</fullName>
        <ecNumber evidence="7">2.1.2.11</ecNumber>
    </recommendedName>
    <alternativeName>
        <fullName evidence="7">Ketopantoate hydroxymethyltransferase</fullName>
        <shortName evidence="7">KPHMT</shortName>
    </alternativeName>
</protein>
<evidence type="ECO:0000313" key="12">
    <source>
        <dbReference type="Proteomes" id="UP000192738"/>
    </source>
</evidence>
<gene>
    <name evidence="7" type="primary">panB</name>
    <name evidence="11" type="ORF">SAMN04488500_12113</name>
</gene>
<dbReference type="STRING" id="112901.SAMN04488500_12113"/>
<accession>A0A1W2E6X9</accession>
<dbReference type="NCBIfam" id="TIGR00222">
    <property type="entry name" value="panB"/>
    <property type="match status" value="1"/>
</dbReference>
<dbReference type="NCBIfam" id="NF001452">
    <property type="entry name" value="PRK00311.1"/>
    <property type="match status" value="1"/>
</dbReference>
<feature type="active site" description="Proton acceptor" evidence="7 8">
    <location>
        <position position="185"/>
    </location>
</feature>
<comment type="function">
    <text evidence="6 7">Catalyzes the reversible reaction in which hydroxymethyl group from 5,10-methylenetetrahydrofolate is transferred onto alpha-ketoisovalerate to form ketopantoate.</text>
</comment>
<dbReference type="EC" id="2.1.2.11" evidence="7"/>
<dbReference type="InterPro" id="IPR003700">
    <property type="entry name" value="Pantoate_hydroxy_MeTrfase"/>
</dbReference>
<dbReference type="UniPathway" id="UPA00028">
    <property type="reaction ID" value="UER00003"/>
</dbReference>
<dbReference type="HAMAP" id="MF_00156">
    <property type="entry name" value="PanB"/>
    <property type="match status" value="1"/>
</dbReference>
<feature type="binding site" evidence="7 9">
    <location>
        <position position="116"/>
    </location>
    <ligand>
        <name>3-methyl-2-oxobutanoate</name>
        <dbReference type="ChEBI" id="CHEBI:11851"/>
    </ligand>
</feature>
<dbReference type="GO" id="GO:0032259">
    <property type="term" value="P:methylation"/>
    <property type="evidence" value="ECO:0007669"/>
    <property type="project" value="UniProtKB-KW"/>
</dbReference>
<comment type="pathway">
    <text evidence="1 7">Cofactor biosynthesis; (R)-pantothenate biosynthesis; (R)-pantoate from 3-methyl-2-oxobutanoate: step 1/2.</text>
</comment>
<dbReference type="GO" id="GO:0015940">
    <property type="term" value="P:pantothenate biosynthetic process"/>
    <property type="evidence" value="ECO:0007669"/>
    <property type="project" value="UniProtKB-UniRule"/>
</dbReference>
<comment type="subunit">
    <text evidence="3 7">Homodecamer; pentamer of dimers.</text>
</comment>
<dbReference type="GO" id="GO:0008168">
    <property type="term" value="F:methyltransferase activity"/>
    <property type="evidence" value="ECO:0007669"/>
    <property type="project" value="UniProtKB-KW"/>
</dbReference>
<dbReference type="AlphaFoldDB" id="A0A1W2E6X9"/>
<keyword evidence="12" id="KW-1185">Reference proteome</keyword>
<feature type="binding site" evidence="7 10">
    <location>
        <position position="47"/>
    </location>
    <ligand>
        <name>Mg(2+)</name>
        <dbReference type="ChEBI" id="CHEBI:18420"/>
    </ligand>
</feature>
<keyword evidence="7 10" id="KW-0460">Magnesium</keyword>
<keyword evidence="7 10" id="KW-0479">Metal-binding</keyword>
<evidence type="ECO:0000256" key="10">
    <source>
        <dbReference type="PIRSR" id="PIRSR000388-3"/>
    </source>
</evidence>
<dbReference type="OrthoDB" id="9781789at2"/>
<feature type="binding site" evidence="7 10">
    <location>
        <position position="86"/>
    </location>
    <ligand>
        <name>Mg(2+)</name>
        <dbReference type="ChEBI" id="CHEBI:18420"/>
    </ligand>
</feature>
<keyword evidence="7" id="KW-0963">Cytoplasm</keyword>
<dbReference type="PANTHER" id="PTHR20881:SF0">
    <property type="entry name" value="3-METHYL-2-OXOBUTANOATE HYDROXYMETHYLTRANSFERASE"/>
    <property type="match status" value="1"/>
</dbReference>
<comment type="cofactor">
    <cofactor evidence="7 10">
        <name>Mg(2+)</name>
        <dbReference type="ChEBI" id="CHEBI:18420"/>
    </cofactor>
    <text evidence="7 10">Binds 1 Mg(2+) ion per subunit.</text>
</comment>
<dbReference type="CDD" id="cd06557">
    <property type="entry name" value="KPHMT-like"/>
    <property type="match status" value="1"/>
</dbReference>
<dbReference type="GO" id="GO:0003864">
    <property type="term" value="F:3-methyl-2-oxobutanoate hydroxymethyltransferase activity"/>
    <property type="evidence" value="ECO:0007669"/>
    <property type="project" value="UniProtKB-UniRule"/>
</dbReference>
<dbReference type="PIRSF" id="PIRSF000388">
    <property type="entry name" value="Pantoate_hydroxy_MeTrfase"/>
    <property type="match status" value="1"/>
</dbReference>
<comment type="catalytic activity">
    <reaction evidence="7">
        <text>(6R)-5,10-methylene-5,6,7,8-tetrahydrofolate + 3-methyl-2-oxobutanoate + H2O = 2-dehydropantoate + (6S)-5,6,7,8-tetrahydrofolate</text>
        <dbReference type="Rhea" id="RHEA:11824"/>
        <dbReference type="ChEBI" id="CHEBI:11561"/>
        <dbReference type="ChEBI" id="CHEBI:11851"/>
        <dbReference type="ChEBI" id="CHEBI:15377"/>
        <dbReference type="ChEBI" id="CHEBI:15636"/>
        <dbReference type="ChEBI" id="CHEBI:57453"/>
        <dbReference type="EC" id="2.1.2.11"/>
    </reaction>
</comment>
<keyword evidence="5 7" id="KW-0808">Transferase</keyword>
<sequence>MSNNRITTATIREKKSKGEVITMLTAYDAAFARLLDDAGVDMLLVGDSVGNVMLGYDSTLPVTMEEMLHHARAVCRGASHCLVVADMPFMSYQVSVEEALRNAGRFLKETGAQAVKLEGGKEVTPAVKAMTSAGIPVVGHLGLTPQSVHQLGGFKVQGKDVAAAQRLLEDARMIEAAGAFALVLECVPAQLASKVSQALSIPTIGIGAGNGCDGQVLVTHDLLGLLPGFKPKFVKAYRTLHTEVSAAVREYIEEVRTRQYPAPEHSLNMADDVLEKLY</sequence>
<proteinExistence type="inferred from homology"/>
<dbReference type="GO" id="GO:0005737">
    <property type="term" value="C:cytoplasm"/>
    <property type="evidence" value="ECO:0007669"/>
    <property type="project" value="UniProtKB-SubCell"/>
</dbReference>
<dbReference type="EMBL" id="FWXI01000021">
    <property type="protein sequence ID" value="SMD05162.1"/>
    <property type="molecule type" value="Genomic_DNA"/>
</dbReference>
<keyword evidence="4 7" id="KW-0566">Pantothenate biosynthesis</keyword>
<dbReference type="Pfam" id="PF02548">
    <property type="entry name" value="Pantoate_transf"/>
    <property type="match status" value="1"/>
</dbReference>
<evidence type="ECO:0000256" key="2">
    <source>
        <dbReference type="ARBA" id="ARBA00008676"/>
    </source>
</evidence>
<reference evidence="11 12" key="1">
    <citation type="submission" date="2017-04" db="EMBL/GenBank/DDBJ databases">
        <authorList>
            <person name="Afonso C.L."/>
            <person name="Miller P.J."/>
            <person name="Scott M.A."/>
            <person name="Spackman E."/>
            <person name="Goraichik I."/>
            <person name="Dimitrov K.M."/>
            <person name="Suarez D.L."/>
            <person name="Swayne D.E."/>
        </authorList>
    </citation>
    <scope>NUCLEOTIDE SEQUENCE [LARGE SCALE GENOMIC DNA]</scope>
    <source>
        <strain evidence="11 12">DSM 5090</strain>
    </source>
</reference>
<evidence type="ECO:0000256" key="7">
    <source>
        <dbReference type="HAMAP-Rule" id="MF_00156"/>
    </source>
</evidence>
<dbReference type="FunFam" id="3.20.20.60:FF:000003">
    <property type="entry name" value="3-methyl-2-oxobutanoate hydroxymethyltransferase"/>
    <property type="match status" value="1"/>
</dbReference>
<evidence type="ECO:0000256" key="1">
    <source>
        <dbReference type="ARBA" id="ARBA00005033"/>
    </source>
</evidence>
<name>A0A1W2E6X9_9FIRM</name>
<dbReference type="Gene3D" id="3.20.20.60">
    <property type="entry name" value="Phosphoenolpyruvate-binding domains"/>
    <property type="match status" value="1"/>
</dbReference>
<evidence type="ECO:0000313" key="11">
    <source>
        <dbReference type="EMBL" id="SMD05162.1"/>
    </source>
</evidence>
<evidence type="ECO:0000256" key="6">
    <source>
        <dbReference type="ARBA" id="ARBA00056497"/>
    </source>
</evidence>
<feature type="binding site" evidence="7 9">
    <location>
        <position position="86"/>
    </location>
    <ligand>
        <name>3-methyl-2-oxobutanoate</name>
        <dbReference type="ChEBI" id="CHEBI:11851"/>
    </ligand>
</feature>
<evidence type="ECO:0000256" key="9">
    <source>
        <dbReference type="PIRSR" id="PIRSR000388-2"/>
    </source>
</evidence>
<feature type="binding site" evidence="7 10">
    <location>
        <position position="118"/>
    </location>
    <ligand>
        <name>Mg(2+)</name>
        <dbReference type="ChEBI" id="CHEBI:18420"/>
    </ligand>
</feature>
<feature type="binding site" evidence="7 9">
    <location>
        <begin position="47"/>
        <end position="48"/>
    </location>
    <ligand>
        <name>3-methyl-2-oxobutanoate</name>
        <dbReference type="ChEBI" id="CHEBI:11851"/>
    </ligand>
</feature>
<comment type="subcellular location">
    <subcellularLocation>
        <location evidence="7">Cytoplasm</location>
    </subcellularLocation>
</comment>
<dbReference type="SUPFAM" id="SSF51621">
    <property type="entry name" value="Phosphoenolpyruvate/pyruvate domain"/>
    <property type="match status" value="1"/>
</dbReference>
<dbReference type="Proteomes" id="UP000192738">
    <property type="component" value="Unassembled WGS sequence"/>
</dbReference>
<organism evidence="11 12">
    <name type="scientific">Sporomusa malonica</name>
    <dbReference type="NCBI Taxonomy" id="112901"/>
    <lineage>
        <taxon>Bacteria</taxon>
        <taxon>Bacillati</taxon>
        <taxon>Bacillota</taxon>
        <taxon>Negativicutes</taxon>
        <taxon>Selenomonadales</taxon>
        <taxon>Sporomusaceae</taxon>
        <taxon>Sporomusa</taxon>
    </lineage>
</organism>
<keyword evidence="11" id="KW-0489">Methyltransferase</keyword>
<comment type="similarity">
    <text evidence="2 7">Belongs to the PanB family.</text>
</comment>
<dbReference type="InterPro" id="IPR015813">
    <property type="entry name" value="Pyrv/PenolPyrv_kinase-like_dom"/>
</dbReference>
<evidence type="ECO:0000256" key="5">
    <source>
        <dbReference type="ARBA" id="ARBA00022679"/>
    </source>
</evidence>